<proteinExistence type="predicted"/>
<protein>
    <submittedName>
        <fullName evidence="6">Manganese efflux pump</fullName>
    </submittedName>
</protein>
<keyword evidence="4 5" id="KW-0472">Membrane</keyword>
<dbReference type="Pfam" id="PF02659">
    <property type="entry name" value="Mntp"/>
    <property type="match status" value="1"/>
</dbReference>
<feature type="transmembrane region" description="Helical" evidence="5">
    <location>
        <begin position="6"/>
        <end position="25"/>
    </location>
</feature>
<dbReference type="InterPro" id="IPR003810">
    <property type="entry name" value="Mntp/YtaF"/>
</dbReference>
<feature type="transmembrane region" description="Helical" evidence="5">
    <location>
        <begin position="190"/>
        <end position="208"/>
    </location>
</feature>
<gene>
    <name evidence="6" type="ORF">OTJ99_000358</name>
</gene>
<evidence type="ECO:0000256" key="2">
    <source>
        <dbReference type="ARBA" id="ARBA00022692"/>
    </source>
</evidence>
<feature type="transmembrane region" description="Helical" evidence="5">
    <location>
        <begin position="37"/>
        <end position="62"/>
    </location>
</feature>
<evidence type="ECO:0000313" key="7">
    <source>
        <dbReference type="Proteomes" id="UP001164745"/>
    </source>
</evidence>
<evidence type="ECO:0000256" key="1">
    <source>
        <dbReference type="ARBA" id="ARBA00022475"/>
    </source>
</evidence>
<keyword evidence="2 5" id="KW-0812">Transmembrane</keyword>
<feature type="transmembrane region" description="Helical" evidence="5">
    <location>
        <begin position="68"/>
        <end position="86"/>
    </location>
</feature>
<organism evidence="6 7">
    <name type="scientific">Caldicellulosiruptor naganoensis</name>
    <dbReference type="NCBI Taxonomy" id="29324"/>
    <lineage>
        <taxon>Bacteria</taxon>
        <taxon>Bacillati</taxon>
        <taxon>Bacillota</taxon>
        <taxon>Bacillota incertae sedis</taxon>
        <taxon>Caldicellulosiruptorales</taxon>
        <taxon>Caldicellulosiruptoraceae</taxon>
        <taxon>Caldicellulosiruptor</taxon>
    </lineage>
</organism>
<evidence type="ECO:0000256" key="3">
    <source>
        <dbReference type="ARBA" id="ARBA00022989"/>
    </source>
</evidence>
<evidence type="ECO:0000256" key="4">
    <source>
        <dbReference type="ARBA" id="ARBA00023136"/>
    </source>
</evidence>
<reference evidence="6" key="1">
    <citation type="submission" date="2022-12" db="EMBL/GenBank/DDBJ databases">
        <authorList>
            <person name="Bing R.G."/>
            <person name="Willard D.J."/>
            <person name="Manesh M.J.H."/>
            <person name="Laemthong T."/>
            <person name="Crosby J.R."/>
            <person name="Kelly R.M."/>
        </authorList>
    </citation>
    <scope>NUCLEOTIDE SEQUENCE</scope>
    <source>
        <strain evidence="6">DSM 8991</strain>
    </source>
</reference>
<accession>A0ABY7BGB1</accession>
<dbReference type="EMBL" id="CP113864">
    <property type="protein sequence ID" value="WAM31878.1"/>
    <property type="molecule type" value="Genomic_DNA"/>
</dbReference>
<dbReference type="PANTHER" id="PTHR35529">
    <property type="entry name" value="MANGANESE EFFLUX PUMP MNTP-RELATED"/>
    <property type="match status" value="1"/>
</dbReference>
<feature type="transmembrane region" description="Helical" evidence="5">
    <location>
        <begin position="158"/>
        <end position="178"/>
    </location>
</feature>
<evidence type="ECO:0000256" key="5">
    <source>
        <dbReference type="SAM" id="Phobius"/>
    </source>
</evidence>
<dbReference type="PANTHER" id="PTHR35529:SF2">
    <property type="entry name" value="SPORULATION PROTEIN YTAF-RELATED"/>
    <property type="match status" value="1"/>
</dbReference>
<keyword evidence="1" id="KW-1003">Cell membrane</keyword>
<name>A0ABY7BGB1_9FIRM</name>
<keyword evidence="3 5" id="KW-1133">Transmembrane helix</keyword>
<keyword evidence="7" id="KW-1185">Reference proteome</keyword>
<evidence type="ECO:0000313" key="6">
    <source>
        <dbReference type="EMBL" id="WAM31878.1"/>
    </source>
</evidence>
<dbReference type="Proteomes" id="UP001164745">
    <property type="component" value="Chromosome"/>
</dbReference>
<sequence>MNFFQVLSAIVAINLDALFFGIAFGTKGIKILFKSKVVMFSVSLFTMMLSFLIGKHFGVLISSEFSKYLGPMLMILIGILLIFRTLSEKNRQDSPRTLVNFSLKSLGLTIKIIKEPCVSGIDQSGFIEPIEALFVSLALSFDGLSASFSLGLSNLVNIYEILLIPIVQFIAISTGNTLAHSLKCIKRLLFANYIPGIVLIYLGVYNLLF</sequence>
<dbReference type="RefSeq" id="WP_045165472.1">
    <property type="nucleotide sequence ID" value="NZ_CP113864.1"/>
</dbReference>